<dbReference type="Proteomes" id="UP000887575">
    <property type="component" value="Unassembled WGS sequence"/>
</dbReference>
<feature type="chain" id="PRO_5042231790" evidence="1">
    <location>
        <begin position="19"/>
        <end position="112"/>
    </location>
</feature>
<evidence type="ECO:0000256" key="1">
    <source>
        <dbReference type="SAM" id="SignalP"/>
    </source>
</evidence>
<dbReference type="AlphaFoldDB" id="A0AAF3EMY0"/>
<keyword evidence="1" id="KW-0732">Signal</keyword>
<proteinExistence type="predicted"/>
<reference evidence="3" key="1">
    <citation type="submission" date="2024-02" db="UniProtKB">
        <authorList>
            <consortium name="WormBaseParasite"/>
        </authorList>
    </citation>
    <scope>IDENTIFICATION</scope>
</reference>
<feature type="signal peptide" evidence="1">
    <location>
        <begin position="1"/>
        <end position="18"/>
    </location>
</feature>
<organism evidence="2 3">
    <name type="scientific">Mesorhabditis belari</name>
    <dbReference type="NCBI Taxonomy" id="2138241"/>
    <lineage>
        <taxon>Eukaryota</taxon>
        <taxon>Metazoa</taxon>
        <taxon>Ecdysozoa</taxon>
        <taxon>Nematoda</taxon>
        <taxon>Chromadorea</taxon>
        <taxon>Rhabditida</taxon>
        <taxon>Rhabditina</taxon>
        <taxon>Rhabditomorpha</taxon>
        <taxon>Rhabditoidea</taxon>
        <taxon>Rhabditidae</taxon>
        <taxon>Mesorhabditinae</taxon>
        <taxon>Mesorhabditis</taxon>
    </lineage>
</organism>
<keyword evidence="2" id="KW-1185">Reference proteome</keyword>
<evidence type="ECO:0000313" key="2">
    <source>
        <dbReference type="Proteomes" id="UP000887575"/>
    </source>
</evidence>
<evidence type="ECO:0000313" key="3">
    <source>
        <dbReference type="WBParaSite" id="MBELARI_LOCUS15397"/>
    </source>
</evidence>
<accession>A0AAF3EMY0</accession>
<protein>
    <submittedName>
        <fullName evidence="3">Uncharacterized protein</fullName>
    </submittedName>
</protein>
<dbReference type="WBParaSite" id="MBELARI_LOCUS15397">
    <property type="protein sequence ID" value="MBELARI_LOCUS15397"/>
    <property type="gene ID" value="MBELARI_LOCUS15397"/>
</dbReference>
<name>A0AAF3EMY0_9BILA</name>
<sequence>MYSNKILVVLVLVTVVLGDLGASRFKRGCFNDFLCSNRKRDIGAVSEPIEKREADIDRVERLALESRVNESRAKRWCKGNMCVNKRDVGAVNEPIEKRTVVLPSHLGIHPSS</sequence>